<evidence type="ECO:0000256" key="2">
    <source>
        <dbReference type="ARBA" id="ARBA00047806"/>
    </source>
</evidence>
<evidence type="ECO:0000313" key="6">
    <source>
        <dbReference type="EMBL" id="SCB73367.1"/>
    </source>
</evidence>
<evidence type="ECO:0000256" key="1">
    <source>
        <dbReference type="ARBA" id="ARBA00023002"/>
    </source>
</evidence>
<accession>A0A1C3YTD8</accession>
<dbReference type="NCBIfam" id="TIGR00401">
    <property type="entry name" value="msrA"/>
    <property type="match status" value="1"/>
</dbReference>
<comment type="catalytic activity">
    <reaction evidence="2 4">
        <text>L-methionyl-[protein] + [thioredoxin]-disulfide + H2O = L-methionyl-(S)-S-oxide-[protein] + [thioredoxin]-dithiol</text>
        <dbReference type="Rhea" id="RHEA:14217"/>
        <dbReference type="Rhea" id="RHEA-COMP:10698"/>
        <dbReference type="Rhea" id="RHEA-COMP:10700"/>
        <dbReference type="Rhea" id="RHEA-COMP:12313"/>
        <dbReference type="Rhea" id="RHEA-COMP:12315"/>
        <dbReference type="ChEBI" id="CHEBI:15377"/>
        <dbReference type="ChEBI" id="CHEBI:16044"/>
        <dbReference type="ChEBI" id="CHEBI:29950"/>
        <dbReference type="ChEBI" id="CHEBI:44120"/>
        <dbReference type="ChEBI" id="CHEBI:50058"/>
        <dbReference type="EC" id="1.8.4.11"/>
    </reaction>
</comment>
<evidence type="ECO:0000256" key="3">
    <source>
        <dbReference type="ARBA" id="ARBA00048782"/>
    </source>
</evidence>
<organism evidence="6 7">
    <name type="scientific">Gilliamella intestini</name>
    <dbReference type="NCBI Taxonomy" id="1798183"/>
    <lineage>
        <taxon>Bacteria</taxon>
        <taxon>Pseudomonadati</taxon>
        <taxon>Pseudomonadota</taxon>
        <taxon>Gammaproteobacteria</taxon>
        <taxon>Orbales</taxon>
        <taxon>Orbaceae</taxon>
        <taxon>Gilliamella</taxon>
    </lineage>
</organism>
<dbReference type="PANTHER" id="PTHR43774:SF1">
    <property type="entry name" value="PEPTIDE METHIONINE SULFOXIDE REDUCTASE MSRA 2"/>
    <property type="match status" value="1"/>
</dbReference>
<evidence type="ECO:0000256" key="4">
    <source>
        <dbReference type="HAMAP-Rule" id="MF_01401"/>
    </source>
</evidence>
<comment type="catalytic activity">
    <reaction evidence="3 4">
        <text>[thioredoxin]-disulfide + L-methionine + H2O = L-methionine (S)-S-oxide + [thioredoxin]-dithiol</text>
        <dbReference type="Rhea" id="RHEA:19993"/>
        <dbReference type="Rhea" id="RHEA-COMP:10698"/>
        <dbReference type="Rhea" id="RHEA-COMP:10700"/>
        <dbReference type="ChEBI" id="CHEBI:15377"/>
        <dbReference type="ChEBI" id="CHEBI:29950"/>
        <dbReference type="ChEBI" id="CHEBI:50058"/>
        <dbReference type="ChEBI" id="CHEBI:57844"/>
        <dbReference type="ChEBI" id="CHEBI:58772"/>
        <dbReference type="EC" id="1.8.4.11"/>
    </reaction>
</comment>
<sequence>MQQYKQATFAGGCFWCMVKPFDQYEGVINVASGYTGGHVANPTYQQVCAGNTGHTEAIQITFDPKIISYKKLLDIFWHQIDPTDSEGQFADRGKSYRPAIFYHNQFQHKLALSSKQALQDSGHFDKPIQVAIEPASTFYLAEDYHQNYYLKQPQHYHQYYQLSGRAHFLSEHWSKNK</sequence>
<comment type="function">
    <text evidence="4">Has an important function as a repair enzyme for proteins that have been inactivated by oxidation. Catalyzes the reversible oxidation-reduction of methionine sulfoxide in proteins to methionine.</text>
</comment>
<dbReference type="SUPFAM" id="SSF55068">
    <property type="entry name" value="Peptide methionine sulfoxide reductase"/>
    <property type="match status" value="1"/>
</dbReference>
<dbReference type="STRING" id="1798183.GA0061080_100189"/>
<feature type="active site" evidence="4">
    <location>
        <position position="13"/>
    </location>
</feature>
<dbReference type="Gene3D" id="3.30.1060.10">
    <property type="entry name" value="Peptide methionine sulphoxide reductase MsrA"/>
    <property type="match status" value="1"/>
</dbReference>
<evidence type="ECO:0000313" key="7">
    <source>
        <dbReference type="Proteomes" id="UP000199698"/>
    </source>
</evidence>
<dbReference type="EC" id="1.8.4.11" evidence="4"/>
<evidence type="ECO:0000259" key="5">
    <source>
        <dbReference type="Pfam" id="PF01625"/>
    </source>
</evidence>
<dbReference type="FunFam" id="3.30.1060.10:FF:000003">
    <property type="entry name" value="Peptide methionine sulfoxide reductase MsrA"/>
    <property type="match status" value="1"/>
</dbReference>
<dbReference type="GO" id="GO:0008113">
    <property type="term" value="F:peptide-methionine (S)-S-oxide reductase activity"/>
    <property type="evidence" value="ECO:0007669"/>
    <property type="project" value="UniProtKB-UniRule"/>
</dbReference>
<dbReference type="AlphaFoldDB" id="A0A1C3YTD8"/>
<dbReference type="InterPro" id="IPR002569">
    <property type="entry name" value="Met_Sox_Rdtase_MsrA_dom"/>
</dbReference>
<feature type="domain" description="Peptide methionine sulphoxide reductase MsrA" evidence="5">
    <location>
        <begin position="6"/>
        <end position="157"/>
    </location>
</feature>
<comment type="similarity">
    <text evidence="4">Belongs to the MsrA Met sulfoxide reductase family.</text>
</comment>
<dbReference type="HAMAP" id="MF_01401">
    <property type="entry name" value="MsrA"/>
    <property type="match status" value="1"/>
</dbReference>
<dbReference type="EMBL" id="FMBA01000001">
    <property type="protein sequence ID" value="SCB73367.1"/>
    <property type="molecule type" value="Genomic_DNA"/>
</dbReference>
<dbReference type="Pfam" id="PF01625">
    <property type="entry name" value="PMSR"/>
    <property type="match status" value="1"/>
</dbReference>
<dbReference type="Proteomes" id="UP000199698">
    <property type="component" value="Unassembled WGS sequence"/>
</dbReference>
<dbReference type="PANTHER" id="PTHR43774">
    <property type="entry name" value="PEPTIDE METHIONINE SULFOXIDE REDUCTASE"/>
    <property type="match status" value="1"/>
</dbReference>
<dbReference type="OrthoDB" id="4174719at2"/>
<keyword evidence="7" id="KW-1185">Reference proteome</keyword>
<name>A0A1C3YTD8_9GAMM</name>
<keyword evidence="1 4" id="KW-0560">Oxidoreductase</keyword>
<protein>
    <recommendedName>
        <fullName evidence="4">Peptide methionine sulfoxide reductase MsrA</fullName>
        <shortName evidence="4">Protein-methionine-S-oxide reductase</shortName>
        <ecNumber evidence="4">1.8.4.11</ecNumber>
    </recommendedName>
    <alternativeName>
        <fullName evidence="4">Peptide-methionine (S)-S-oxide reductase</fullName>
        <shortName evidence="4">Peptide Met(O) reductase</shortName>
    </alternativeName>
</protein>
<proteinExistence type="inferred from homology"/>
<reference evidence="7" key="1">
    <citation type="submission" date="2016-08" db="EMBL/GenBank/DDBJ databases">
        <authorList>
            <person name="Varghese N."/>
            <person name="Submissions Spin"/>
        </authorList>
    </citation>
    <scope>NUCLEOTIDE SEQUENCE [LARGE SCALE GENOMIC DNA]</scope>
    <source>
        <strain evidence="7">R-53144</strain>
    </source>
</reference>
<dbReference type="GO" id="GO:0033744">
    <property type="term" value="F:L-methionine:thioredoxin-disulfide S-oxidoreductase activity"/>
    <property type="evidence" value="ECO:0007669"/>
    <property type="project" value="RHEA"/>
</dbReference>
<dbReference type="InterPro" id="IPR036509">
    <property type="entry name" value="Met_Sox_Rdtase_MsrA_sf"/>
</dbReference>
<gene>
    <name evidence="4" type="primary">msrA</name>
    <name evidence="6" type="ORF">GA0061080_100189</name>
</gene>
<dbReference type="RefSeq" id="WP_091119167.1">
    <property type="nucleotide sequence ID" value="NZ_FMBA01000001.1"/>
</dbReference>